<name>A0A8J3D211_9BACT</name>
<evidence type="ECO:0000313" key="1">
    <source>
        <dbReference type="EMBL" id="GHB67321.1"/>
    </source>
</evidence>
<keyword evidence="2" id="KW-1185">Reference proteome</keyword>
<evidence type="ECO:0000313" key="2">
    <source>
        <dbReference type="Proteomes" id="UP000598271"/>
    </source>
</evidence>
<dbReference type="SUPFAM" id="SSF158682">
    <property type="entry name" value="TerB-like"/>
    <property type="match status" value="1"/>
</dbReference>
<dbReference type="Proteomes" id="UP000598271">
    <property type="component" value="Unassembled WGS sequence"/>
</dbReference>
<dbReference type="RefSeq" id="WP_189564384.1">
    <property type="nucleotide sequence ID" value="NZ_BMXF01000002.1"/>
</dbReference>
<dbReference type="AlphaFoldDB" id="A0A8J3D211"/>
<dbReference type="InterPro" id="IPR029024">
    <property type="entry name" value="TerB-like"/>
</dbReference>
<dbReference type="Gene3D" id="1.10.3680.10">
    <property type="entry name" value="TerB-like"/>
    <property type="match status" value="1"/>
</dbReference>
<accession>A0A8J3D211</accession>
<gene>
    <name evidence="1" type="ORF">GCM10007390_20790</name>
</gene>
<dbReference type="EMBL" id="BMXF01000002">
    <property type="protein sequence ID" value="GHB67321.1"/>
    <property type="molecule type" value="Genomic_DNA"/>
</dbReference>
<protein>
    <recommendedName>
        <fullName evidence="3">TerB family tellurite resistance protein</fullName>
    </recommendedName>
</protein>
<evidence type="ECO:0008006" key="3">
    <source>
        <dbReference type="Google" id="ProtNLM"/>
    </source>
</evidence>
<reference evidence="1 2" key="1">
    <citation type="journal article" date="2014" name="Int. J. Syst. Evol. Microbiol.">
        <title>Complete genome sequence of Corynebacterium casei LMG S-19264T (=DSM 44701T), isolated from a smear-ripened cheese.</title>
        <authorList>
            <consortium name="US DOE Joint Genome Institute (JGI-PGF)"/>
            <person name="Walter F."/>
            <person name="Albersmeier A."/>
            <person name="Kalinowski J."/>
            <person name="Ruckert C."/>
        </authorList>
    </citation>
    <scope>NUCLEOTIDE SEQUENCE [LARGE SCALE GENOMIC DNA]</scope>
    <source>
        <strain evidence="1 2">KCTC 12866</strain>
    </source>
</reference>
<comment type="caution">
    <text evidence="1">The sequence shown here is derived from an EMBL/GenBank/DDBJ whole genome shotgun (WGS) entry which is preliminary data.</text>
</comment>
<organism evidence="1 2">
    <name type="scientific">Persicitalea jodogahamensis</name>
    <dbReference type="NCBI Taxonomy" id="402147"/>
    <lineage>
        <taxon>Bacteria</taxon>
        <taxon>Pseudomonadati</taxon>
        <taxon>Bacteroidota</taxon>
        <taxon>Cytophagia</taxon>
        <taxon>Cytophagales</taxon>
        <taxon>Spirosomataceae</taxon>
        <taxon>Persicitalea</taxon>
    </lineage>
</organism>
<proteinExistence type="predicted"/>
<sequence length="121" mass="13924">MNSPDLLIGLGSVIYALSMVDGELQKEEVEVVREILTEETHGDLAVCGFFLRNNFGYSSTEAYEAGIRRMAGEGIEINRETRKRFVNILLRVARAHEGASRAEWEFIRRFWRELLSMKARE</sequence>